<sequence length="166" mass="19370">MFRRRFRMGRPLFLCIYDAIQRHDKYFFQRRDGAGKLGLSGLQKITAAFRILAYGLLADSTNEYIKIGESTALESLKRFYRVVVEVFGSHYLRSPDVNDVARLLHIGERQGFPEDERDINATIEEQAEVPNAEVEMTSVDDARFQEFLARHNKIKDRDAHFELEMH</sequence>
<dbReference type="EnsemblPlants" id="Bo6g064640.1">
    <property type="protein sequence ID" value="Bo6g064640.1"/>
    <property type="gene ID" value="Bo6g064640"/>
</dbReference>
<dbReference type="OMA" id="KITAAFR"/>
<protein>
    <submittedName>
        <fullName evidence="1">Uncharacterized protein</fullName>
    </submittedName>
</protein>
<proteinExistence type="predicted"/>
<dbReference type="Proteomes" id="UP000032141">
    <property type="component" value="Chromosome C6"/>
</dbReference>
<dbReference type="PANTHER" id="PTHR47150:SF7">
    <property type="entry name" value="NUCLEASE"/>
    <property type="match status" value="1"/>
</dbReference>
<evidence type="ECO:0000313" key="2">
    <source>
        <dbReference type="Proteomes" id="UP000032141"/>
    </source>
</evidence>
<dbReference type="HOGENOM" id="CLU_1605040_0_0_1"/>
<evidence type="ECO:0000313" key="1">
    <source>
        <dbReference type="EnsemblPlants" id="Bo6g064640.1"/>
    </source>
</evidence>
<reference evidence="1" key="2">
    <citation type="submission" date="2015-03" db="UniProtKB">
        <authorList>
            <consortium name="EnsemblPlants"/>
        </authorList>
    </citation>
    <scope>IDENTIFICATION</scope>
</reference>
<dbReference type="PANTHER" id="PTHR47150">
    <property type="entry name" value="OS12G0169200 PROTEIN"/>
    <property type="match status" value="1"/>
</dbReference>
<reference evidence="1 2" key="1">
    <citation type="journal article" date="2014" name="Genome Biol.">
        <title>Transcriptome and methylome profiling reveals relics of genome dominance in the mesopolyploid Brassica oleracea.</title>
        <authorList>
            <person name="Parkin I.A."/>
            <person name="Koh C."/>
            <person name="Tang H."/>
            <person name="Robinson S.J."/>
            <person name="Kagale S."/>
            <person name="Clarke W.E."/>
            <person name="Town C.D."/>
            <person name="Nixon J."/>
            <person name="Krishnakumar V."/>
            <person name="Bidwell S.L."/>
            <person name="Denoeud F."/>
            <person name="Belcram H."/>
            <person name="Links M.G."/>
            <person name="Just J."/>
            <person name="Clarke C."/>
            <person name="Bender T."/>
            <person name="Huebert T."/>
            <person name="Mason A.S."/>
            <person name="Pires J.C."/>
            <person name="Barker G."/>
            <person name="Moore J."/>
            <person name="Walley P.G."/>
            <person name="Manoli S."/>
            <person name="Batley J."/>
            <person name="Edwards D."/>
            <person name="Nelson M.N."/>
            <person name="Wang X."/>
            <person name="Paterson A.H."/>
            <person name="King G."/>
            <person name="Bancroft I."/>
            <person name="Chalhoub B."/>
            <person name="Sharpe A.G."/>
        </authorList>
    </citation>
    <scope>NUCLEOTIDE SEQUENCE</scope>
    <source>
        <strain evidence="1 2">cv. TO1000</strain>
    </source>
</reference>
<dbReference type="Gramene" id="Bo6g064640.1">
    <property type="protein sequence ID" value="Bo6g064640.1"/>
    <property type="gene ID" value="Bo6g064640"/>
</dbReference>
<dbReference type="eggNOG" id="ENOG502QR5Z">
    <property type="taxonomic scope" value="Eukaryota"/>
</dbReference>
<accession>A0A0D3CT41</accession>
<name>A0A0D3CT41_BRAOL</name>
<dbReference type="AlphaFoldDB" id="A0A0D3CT41"/>
<keyword evidence="2" id="KW-1185">Reference proteome</keyword>
<dbReference type="STRING" id="109376.A0A0D3CT41"/>
<organism evidence="1 2">
    <name type="scientific">Brassica oleracea var. oleracea</name>
    <dbReference type="NCBI Taxonomy" id="109376"/>
    <lineage>
        <taxon>Eukaryota</taxon>
        <taxon>Viridiplantae</taxon>
        <taxon>Streptophyta</taxon>
        <taxon>Embryophyta</taxon>
        <taxon>Tracheophyta</taxon>
        <taxon>Spermatophyta</taxon>
        <taxon>Magnoliopsida</taxon>
        <taxon>eudicotyledons</taxon>
        <taxon>Gunneridae</taxon>
        <taxon>Pentapetalae</taxon>
        <taxon>rosids</taxon>
        <taxon>malvids</taxon>
        <taxon>Brassicales</taxon>
        <taxon>Brassicaceae</taxon>
        <taxon>Brassiceae</taxon>
        <taxon>Brassica</taxon>
    </lineage>
</organism>